<keyword evidence="3" id="KW-1185">Reference proteome</keyword>
<dbReference type="SUPFAM" id="SSF51905">
    <property type="entry name" value="FAD/NAD(P)-binding domain"/>
    <property type="match status" value="1"/>
</dbReference>
<dbReference type="Proteomes" id="UP000238350">
    <property type="component" value="Unassembled WGS sequence"/>
</dbReference>
<dbReference type="PANTHER" id="PTHR10742">
    <property type="entry name" value="FLAVIN MONOAMINE OXIDASE"/>
    <property type="match status" value="1"/>
</dbReference>
<dbReference type="GeneID" id="36518316"/>
<dbReference type="InterPro" id="IPR002937">
    <property type="entry name" value="Amino_oxidase"/>
</dbReference>
<dbReference type="SUPFAM" id="SSF54373">
    <property type="entry name" value="FAD-linked reductases, C-terminal domain"/>
    <property type="match status" value="1"/>
</dbReference>
<dbReference type="EMBL" id="NDIQ01000022">
    <property type="protein sequence ID" value="PRT56948.1"/>
    <property type="molecule type" value="Genomic_DNA"/>
</dbReference>
<feature type="domain" description="Amine oxidase" evidence="1">
    <location>
        <begin position="15"/>
        <end position="437"/>
    </location>
</feature>
<accession>A0A2T0FPP0</accession>
<organism evidence="2 3">
    <name type="scientific">Wickerhamiella sorbophila</name>
    <dbReference type="NCBI Taxonomy" id="45607"/>
    <lineage>
        <taxon>Eukaryota</taxon>
        <taxon>Fungi</taxon>
        <taxon>Dikarya</taxon>
        <taxon>Ascomycota</taxon>
        <taxon>Saccharomycotina</taxon>
        <taxon>Dipodascomycetes</taxon>
        <taxon>Dipodascales</taxon>
        <taxon>Trichomonascaceae</taxon>
        <taxon>Wickerhamiella</taxon>
    </lineage>
</organism>
<evidence type="ECO:0000313" key="2">
    <source>
        <dbReference type="EMBL" id="PRT56948.1"/>
    </source>
</evidence>
<dbReference type="STRING" id="45607.A0A2T0FPP0"/>
<evidence type="ECO:0000313" key="3">
    <source>
        <dbReference type="Proteomes" id="UP000238350"/>
    </source>
</evidence>
<dbReference type="RefSeq" id="XP_024666893.1">
    <property type="nucleotide sequence ID" value="XM_024811125.1"/>
</dbReference>
<name>A0A2T0FPP0_9ASCO</name>
<dbReference type="AlphaFoldDB" id="A0A2T0FPP0"/>
<proteinExistence type="predicted"/>
<dbReference type="GO" id="GO:0016491">
    <property type="term" value="F:oxidoreductase activity"/>
    <property type="evidence" value="ECO:0007669"/>
    <property type="project" value="InterPro"/>
</dbReference>
<comment type="caution">
    <text evidence="2">The sequence shown here is derived from an EMBL/GenBank/DDBJ whole genome shotgun (WGS) entry which is preliminary data.</text>
</comment>
<sequence>MVKNVVIVGSGMAAITAARELSRNGIKVTILEAMDRLGGRIHTVKRGERKYDLGASWMHDTLVNPLFLTCAKEGITMEYDDESHGYFTKYGPIPRELNITAVAEDLDGMMELDYGLGKYRQPDQTLKTYAIEFVNKWPLISERNKKLVPRLAQFHELWTGVPWNEAGAATTLLDFMGRNAFMIEGMSSIYEFVRKDVNWDHTDAITNAVVQKISTDGETYLVSTDQRTYEADYVICTIPLGGLKNFHAQLFDLPLSESLSKAMREGVMGALGKVVLEFDTCWWHNEFDQIKFIVDEDPEIDLGLGPGNQPLDFINAFRKHPAHNQHALIVLTAPPLTQFVEANPDKAFSYLLPALRAIRKNQNEEVPEPVFTMCTDWTLNPWIGGSYTGVKVGHTFDETVQPFIEGADRLRFAGEHTVYDGNGCVHGAYASGLREAGWILDHLQAPASGK</sequence>
<gene>
    <name evidence="2" type="ORF">B9G98_04568</name>
</gene>
<dbReference type="OrthoDB" id="5046242at2759"/>
<protein>
    <submittedName>
        <fullName evidence="2">Corticosteroid-binding protein</fullName>
    </submittedName>
</protein>
<dbReference type="Gene3D" id="3.50.50.60">
    <property type="entry name" value="FAD/NAD(P)-binding domain"/>
    <property type="match status" value="1"/>
</dbReference>
<dbReference type="Gene3D" id="3.90.660.10">
    <property type="match status" value="1"/>
</dbReference>
<dbReference type="InterPro" id="IPR036188">
    <property type="entry name" value="FAD/NAD-bd_sf"/>
</dbReference>
<dbReference type="Pfam" id="PF01593">
    <property type="entry name" value="Amino_oxidase"/>
    <property type="match status" value="1"/>
</dbReference>
<reference evidence="2 3" key="1">
    <citation type="submission" date="2017-04" db="EMBL/GenBank/DDBJ databases">
        <title>Genome sequencing of [Candida] sorbophila.</title>
        <authorList>
            <person name="Ahn J.O."/>
        </authorList>
    </citation>
    <scope>NUCLEOTIDE SEQUENCE [LARGE SCALE GENOMIC DNA]</scope>
    <source>
        <strain evidence="2 3">DS02</strain>
    </source>
</reference>
<evidence type="ECO:0000259" key="1">
    <source>
        <dbReference type="Pfam" id="PF01593"/>
    </source>
</evidence>
<dbReference type="InterPro" id="IPR050281">
    <property type="entry name" value="Flavin_monoamine_oxidase"/>
</dbReference>
<dbReference type="PANTHER" id="PTHR10742:SF410">
    <property type="entry name" value="LYSINE-SPECIFIC HISTONE DEMETHYLASE 2"/>
    <property type="match status" value="1"/>
</dbReference>